<dbReference type="InterPro" id="IPR050270">
    <property type="entry name" value="DegV_domain_contain"/>
</dbReference>
<accession>A0A1I2A7Q4</accession>
<keyword evidence="4" id="KW-1185">Reference proteome</keyword>
<gene>
    <name evidence="3" type="ORF">SAMN05192532_101705</name>
</gene>
<dbReference type="RefSeq" id="WP_407639124.1">
    <property type="nucleotide sequence ID" value="NZ_FONT01000001.1"/>
</dbReference>
<evidence type="ECO:0000256" key="1">
    <source>
        <dbReference type="SAM" id="MobiDB-lite"/>
    </source>
</evidence>
<dbReference type="InterPro" id="IPR019986">
    <property type="entry name" value="YloV-like"/>
</dbReference>
<sequence length="568" mass="62400">MTEEKVNGKQLSHMFTEGAALLDKHAKKVDALNVFPVPDGDTGTNMNLTISSGVKEVQAHLSDHAGEVAKHFSKGLLMGARGNSGVILSQLFRGFAKAVEKEKELNTKVLKKALEEGVNTAYKAVMKPVEGTILTVAKDASQWSKKIPDDTSPADWLSKVVSNAKVSLEKTPQLLPVLKEVGVVDSGGQGLVYIYEGMLHALEGRNTHQNEESALPDLEDLVKVEHHQISHAPLAPEDITFGYCTEVMVKFDHEKANHLFDENVFREELSEHGDSLLVVSDDDLIKIHIHAEYPGNVLSKAQKYGSLIHVKVDNMREQHEALHREQNEAEVSTTPLQEETDRNSEREEVRADFGFVTVSMGKGIEELFKSLGASEVIEGGQTMNPSTEDIIHSIEKVNARHIFVLPNNGNIIMAAEQAAEVSGSHVYIVPTSSVPQGISALFAFDETGSAEDNLQAMKEAKEQVKTGQLTYAVRDTSIDGIEIKEGDYMGIAEKEIVASGQDITDVAKTLLQKLIDEETEIVTLIRGEEGNEETEQFMVTFIESIDDEVEVEVHQGGQPLYPFIISVE</sequence>
<dbReference type="Proteomes" id="UP000199516">
    <property type="component" value="Unassembled WGS sequence"/>
</dbReference>
<evidence type="ECO:0000313" key="4">
    <source>
        <dbReference type="Proteomes" id="UP000199516"/>
    </source>
</evidence>
<dbReference type="SUPFAM" id="SSF101473">
    <property type="entry name" value="DhaL-like"/>
    <property type="match status" value="1"/>
</dbReference>
<proteinExistence type="predicted"/>
<dbReference type="STRING" id="930128.SAMN05192532_101705"/>
<dbReference type="Pfam" id="PF02734">
    <property type="entry name" value="Dak2"/>
    <property type="match status" value="1"/>
</dbReference>
<dbReference type="SMART" id="SM01120">
    <property type="entry name" value="Dak2"/>
    <property type="match status" value="1"/>
</dbReference>
<organism evidence="3 4">
    <name type="scientific">Alteribacillus iranensis</name>
    <dbReference type="NCBI Taxonomy" id="930128"/>
    <lineage>
        <taxon>Bacteria</taxon>
        <taxon>Bacillati</taxon>
        <taxon>Bacillota</taxon>
        <taxon>Bacilli</taxon>
        <taxon>Bacillales</taxon>
        <taxon>Bacillaceae</taxon>
        <taxon>Alteribacillus</taxon>
    </lineage>
</organism>
<dbReference type="PROSITE" id="PS51480">
    <property type="entry name" value="DHAL"/>
    <property type="match status" value="1"/>
</dbReference>
<protein>
    <recommendedName>
        <fullName evidence="2">DhaL domain-containing protein</fullName>
    </recommendedName>
</protein>
<dbReference type="Gene3D" id="1.25.40.340">
    <property type="match status" value="1"/>
</dbReference>
<reference evidence="3 4" key="1">
    <citation type="submission" date="2016-10" db="EMBL/GenBank/DDBJ databases">
        <authorList>
            <person name="de Groot N.N."/>
        </authorList>
    </citation>
    <scope>NUCLEOTIDE SEQUENCE [LARGE SCALE GENOMIC DNA]</scope>
    <source>
        <strain evidence="3 4">DSM 23995</strain>
    </source>
</reference>
<dbReference type="Pfam" id="PF21645">
    <property type="entry name" value="FakA-like_M"/>
    <property type="match status" value="1"/>
</dbReference>
<dbReference type="InterPro" id="IPR048394">
    <property type="entry name" value="FakA-like_M"/>
</dbReference>
<feature type="region of interest" description="Disordered" evidence="1">
    <location>
        <begin position="323"/>
        <end position="347"/>
    </location>
</feature>
<dbReference type="AlphaFoldDB" id="A0A1I2A7Q4"/>
<dbReference type="PANTHER" id="PTHR33434:SF4">
    <property type="entry name" value="PHOSPHATASE PROTEIN"/>
    <property type="match status" value="1"/>
</dbReference>
<dbReference type="NCBIfam" id="TIGR03599">
    <property type="entry name" value="YloV"/>
    <property type="match status" value="1"/>
</dbReference>
<dbReference type="SMART" id="SM01121">
    <property type="entry name" value="Dak1_2"/>
    <property type="match status" value="1"/>
</dbReference>
<dbReference type="InterPro" id="IPR004007">
    <property type="entry name" value="DhaL_dom"/>
</dbReference>
<dbReference type="PANTHER" id="PTHR33434">
    <property type="entry name" value="DEGV DOMAIN-CONTAINING PROTEIN DR_1986-RELATED"/>
    <property type="match status" value="1"/>
</dbReference>
<dbReference type="EMBL" id="FONT01000001">
    <property type="protein sequence ID" value="SFE39866.1"/>
    <property type="molecule type" value="Genomic_DNA"/>
</dbReference>
<evidence type="ECO:0000313" key="3">
    <source>
        <dbReference type="EMBL" id="SFE39866.1"/>
    </source>
</evidence>
<evidence type="ECO:0000259" key="2">
    <source>
        <dbReference type="PROSITE" id="PS51480"/>
    </source>
</evidence>
<feature type="domain" description="DhaL" evidence="2">
    <location>
        <begin position="9"/>
        <end position="200"/>
    </location>
</feature>
<dbReference type="GO" id="GO:0006071">
    <property type="term" value="P:glycerol metabolic process"/>
    <property type="evidence" value="ECO:0007669"/>
    <property type="project" value="InterPro"/>
</dbReference>
<dbReference type="InterPro" id="IPR036117">
    <property type="entry name" value="DhaL_dom_sf"/>
</dbReference>
<dbReference type="Pfam" id="PF13684">
    <property type="entry name" value="FakA-like_C"/>
    <property type="match status" value="1"/>
</dbReference>
<dbReference type="InterPro" id="IPR033470">
    <property type="entry name" value="FakA-like_C"/>
</dbReference>
<dbReference type="GO" id="GO:0004371">
    <property type="term" value="F:glycerone kinase activity"/>
    <property type="evidence" value="ECO:0007669"/>
    <property type="project" value="InterPro"/>
</dbReference>
<name>A0A1I2A7Q4_9BACI</name>